<dbReference type="PANTHER" id="PTHR36395">
    <property type="entry name" value="RING-H2 ZINC FINGER PROTEIN"/>
    <property type="match status" value="1"/>
</dbReference>
<dbReference type="Proteomes" id="UP001412067">
    <property type="component" value="Unassembled WGS sequence"/>
</dbReference>
<gene>
    <name evidence="1" type="ORF">KSP40_PGU010367</name>
</gene>
<name>A0ABR2LS94_9ASPA</name>
<protein>
    <recommendedName>
        <fullName evidence="3">Nudix hydrolase domain-containing protein</fullName>
    </recommendedName>
</protein>
<comment type="caution">
    <text evidence="1">The sequence shown here is derived from an EMBL/GenBank/DDBJ whole genome shotgun (WGS) entry which is preliminary data.</text>
</comment>
<evidence type="ECO:0008006" key="3">
    <source>
        <dbReference type="Google" id="ProtNLM"/>
    </source>
</evidence>
<reference evidence="1 2" key="1">
    <citation type="journal article" date="2022" name="Nat. Plants">
        <title>Genomes of leafy and leafless Platanthera orchids illuminate the evolution of mycoheterotrophy.</title>
        <authorList>
            <person name="Li M.H."/>
            <person name="Liu K.W."/>
            <person name="Li Z."/>
            <person name="Lu H.C."/>
            <person name="Ye Q.L."/>
            <person name="Zhang D."/>
            <person name="Wang J.Y."/>
            <person name="Li Y.F."/>
            <person name="Zhong Z.M."/>
            <person name="Liu X."/>
            <person name="Yu X."/>
            <person name="Liu D.K."/>
            <person name="Tu X.D."/>
            <person name="Liu B."/>
            <person name="Hao Y."/>
            <person name="Liao X.Y."/>
            <person name="Jiang Y.T."/>
            <person name="Sun W.H."/>
            <person name="Chen J."/>
            <person name="Chen Y.Q."/>
            <person name="Ai Y."/>
            <person name="Zhai J.W."/>
            <person name="Wu S.S."/>
            <person name="Zhou Z."/>
            <person name="Hsiao Y.Y."/>
            <person name="Wu W.L."/>
            <person name="Chen Y.Y."/>
            <person name="Lin Y.F."/>
            <person name="Hsu J.L."/>
            <person name="Li C.Y."/>
            <person name="Wang Z.W."/>
            <person name="Zhao X."/>
            <person name="Zhong W.Y."/>
            <person name="Ma X.K."/>
            <person name="Ma L."/>
            <person name="Huang J."/>
            <person name="Chen G.Z."/>
            <person name="Huang M.Z."/>
            <person name="Huang L."/>
            <person name="Peng D.H."/>
            <person name="Luo Y.B."/>
            <person name="Zou S.Q."/>
            <person name="Chen S.P."/>
            <person name="Lan S."/>
            <person name="Tsai W.C."/>
            <person name="Van de Peer Y."/>
            <person name="Liu Z.J."/>
        </authorList>
    </citation>
    <scope>NUCLEOTIDE SEQUENCE [LARGE SCALE GENOMIC DNA]</scope>
    <source>
        <strain evidence="1">Lor288</strain>
    </source>
</reference>
<organism evidence="1 2">
    <name type="scientific">Platanthera guangdongensis</name>
    <dbReference type="NCBI Taxonomy" id="2320717"/>
    <lineage>
        <taxon>Eukaryota</taxon>
        <taxon>Viridiplantae</taxon>
        <taxon>Streptophyta</taxon>
        <taxon>Embryophyta</taxon>
        <taxon>Tracheophyta</taxon>
        <taxon>Spermatophyta</taxon>
        <taxon>Magnoliopsida</taxon>
        <taxon>Liliopsida</taxon>
        <taxon>Asparagales</taxon>
        <taxon>Orchidaceae</taxon>
        <taxon>Orchidoideae</taxon>
        <taxon>Orchideae</taxon>
        <taxon>Orchidinae</taxon>
        <taxon>Platanthera</taxon>
    </lineage>
</organism>
<evidence type="ECO:0000313" key="1">
    <source>
        <dbReference type="EMBL" id="KAK8947721.1"/>
    </source>
</evidence>
<keyword evidence="2" id="KW-1185">Reference proteome</keyword>
<evidence type="ECO:0000313" key="2">
    <source>
        <dbReference type="Proteomes" id="UP001412067"/>
    </source>
</evidence>
<dbReference type="EMBL" id="JBBWWR010000016">
    <property type="protein sequence ID" value="KAK8947721.1"/>
    <property type="molecule type" value="Genomic_DNA"/>
</dbReference>
<accession>A0ABR2LS94</accession>
<proteinExistence type="predicted"/>
<sequence>MTLPISRFAGGKLTTAFFPFVLPSPPSDFLLIFAAALSFLIVVKNPFSTFPSSLRLRLRSTPSLSMRRTPPPPRPTLTFSSPESLYDWLKPRLPPGALSSWGTSPGTKTINNLWLELSQGETSLFLPSPSHDPLSEASSLAVVAEDENTPITPLRAVHVAILNIRNLRGALLVESHQLLSDGSMRQRGRPLSEKMRPGETVEEASIRAVEEELSSIAAASGSVRIVSGSYEVRVEEKASDSYPGLPARYVLHSIEAQVEGLPEEGEFSTDEVGETSEKFSIRSAIFVTKHFWKWVEDYPTISQ</sequence>
<dbReference type="PANTHER" id="PTHR36395:SF1">
    <property type="entry name" value="RING-H2 ZINC FINGER PROTEIN"/>
    <property type="match status" value="1"/>
</dbReference>